<dbReference type="SUPFAM" id="SSF46785">
    <property type="entry name" value="Winged helix' DNA-binding domain"/>
    <property type="match status" value="1"/>
</dbReference>
<evidence type="ECO:0000256" key="2">
    <source>
        <dbReference type="ARBA" id="ARBA00023125"/>
    </source>
</evidence>
<dbReference type="Pfam" id="PF09339">
    <property type="entry name" value="HTH_IclR"/>
    <property type="match status" value="1"/>
</dbReference>
<dbReference type="EMBL" id="MASU01000019">
    <property type="protein sequence ID" value="PXY18721.1"/>
    <property type="molecule type" value="Genomic_DNA"/>
</dbReference>
<sequence length="255" mass="27212">MAADSAVQGARTVEKALEILKLFGGNESTLSLAEIASRTDLPEATARRLTKALRVHGFLVTDSSARQYHLGPAVAQLFNSMVQSRDLQTVALAEMEELRRLTNETVALYWLFERQRVCIMELVSEQPIRMGSGIGHAFPLYAGAPGKAILATLTKSVVDAELTTMTEKPAAGAQPKTASELRRELAEIRKLGYARSHGETVAGAAALAAPVRGPNGRAVASLNIAGPIGRVTDEVLDSWVEPLLKAAAAIESATR</sequence>
<dbReference type="InterPro" id="IPR036390">
    <property type="entry name" value="WH_DNA-bd_sf"/>
</dbReference>
<dbReference type="PROSITE" id="PS51077">
    <property type="entry name" value="HTH_ICLR"/>
    <property type="match status" value="1"/>
</dbReference>
<dbReference type="PROSITE" id="PS51078">
    <property type="entry name" value="ICLR_ED"/>
    <property type="match status" value="1"/>
</dbReference>
<dbReference type="PANTHER" id="PTHR30136:SF35">
    <property type="entry name" value="HTH-TYPE TRANSCRIPTIONAL REGULATOR RV1719"/>
    <property type="match status" value="1"/>
</dbReference>
<dbReference type="Pfam" id="PF01614">
    <property type="entry name" value="IclR_C"/>
    <property type="match status" value="1"/>
</dbReference>
<dbReference type="Gene3D" id="3.30.450.40">
    <property type="match status" value="1"/>
</dbReference>
<evidence type="ECO:0000259" key="4">
    <source>
        <dbReference type="PROSITE" id="PS51077"/>
    </source>
</evidence>
<evidence type="ECO:0000313" key="7">
    <source>
        <dbReference type="Proteomes" id="UP000247892"/>
    </source>
</evidence>
<protein>
    <recommendedName>
        <fullName evidence="8">IclR family transcriptional regulator</fullName>
    </recommendedName>
</protein>
<keyword evidence="1" id="KW-0805">Transcription regulation</keyword>
<dbReference type="Gene3D" id="1.10.10.10">
    <property type="entry name" value="Winged helix-like DNA-binding domain superfamily/Winged helix DNA-binding domain"/>
    <property type="match status" value="1"/>
</dbReference>
<dbReference type="AlphaFoldDB" id="A0A318LND2"/>
<dbReference type="SMART" id="SM00346">
    <property type="entry name" value="HTH_ICLR"/>
    <property type="match status" value="1"/>
</dbReference>
<dbReference type="PANTHER" id="PTHR30136">
    <property type="entry name" value="HELIX-TURN-HELIX TRANSCRIPTIONAL REGULATOR, ICLR FAMILY"/>
    <property type="match status" value="1"/>
</dbReference>
<dbReference type="RefSeq" id="WP_168214181.1">
    <property type="nucleotide sequence ID" value="NZ_JBHVKT010000003.1"/>
</dbReference>
<comment type="caution">
    <text evidence="6">The sequence shown here is derived from an EMBL/GenBank/DDBJ whole genome shotgun (WGS) entry which is preliminary data.</text>
</comment>
<feature type="domain" description="HTH iclR-type" evidence="4">
    <location>
        <begin position="10"/>
        <end position="72"/>
    </location>
</feature>
<dbReference type="GO" id="GO:0003700">
    <property type="term" value="F:DNA-binding transcription factor activity"/>
    <property type="evidence" value="ECO:0007669"/>
    <property type="project" value="TreeGrafter"/>
</dbReference>
<dbReference type="GO" id="GO:0045892">
    <property type="term" value="P:negative regulation of DNA-templated transcription"/>
    <property type="evidence" value="ECO:0007669"/>
    <property type="project" value="TreeGrafter"/>
</dbReference>
<dbReference type="InterPro" id="IPR036388">
    <property type="entry name" value="WH-like_DNA-bd_sf"/>
</dbReference>
<keyword evidence="7" id="KW-1185">Reference proteome</keyword>
<evidence type="ECO:0000256" key="1">
    <source>
        <dbReference type="ARBA" id="ARBA00023015"/>
    </source>
</evidence>
<feature type="domain" description="IclR-ED" evidence="5">
    <location>
        <begin position="73"/>
        <end position="255"/>
    </location>
</feature>
<proteinExistence type="predicted"/>
<keyword evidence="2" id="KW-0238">DNA-binding</keyword>
<evidence type="ECO:0000259" key="5">
    <source>
        <dbReference type="PROSITE" id="PS51078"/>
    </source>
</evidence>
<evidence type="ECO:0000313" key="6">
    <source>
        <dbReference type="EMBL" id="PXY18721.1"/>
    </source>
</evidence>
<accession>A0A318LND2</accession>
<evidence type="ECO:0008006" key="8">
    <source>
        <dbReference type="Google" id="ProtNLM"/>
    </source>
</evidence>
<dbReference type="SUPFAM" id="SSF55781">
    <property type="entry name" value="GAF domain-like"/>
    <property type="match status" value="1"/>
</dbReference>
<dbReference type="Proteomes" id="UP000247892">
    <property type="component" value="Unassembled WGS sequence"/>
</dbReference>
<keyword evidence="3" id="KW-0804">Transcription</keyword>
<dbReference type="InterPro" id="IPR005471">
    <property type="entry name" value="Tscrpt_reg_IclR_N"/>
</dbReference>
<evidence type="ECO:0000256" key="3">
    <source>
        <dbReference type="ARBA" id="ARBA00023163"/>
    </source>
</evidence>
<organism evidence="6 7">
    <name type="scientific">Prauserella flavalba</name>
    <dbReference type="NCBI Taxonomy" id="1477506"/>
    <lineage>
        <taxon>Bacteria</taxon>
        <taxon>Bacillati</taxon>
        <taxon>Actinomycetota</taxon>
        <taxon>Actinomycetes</taxon>
        <taxon>Pseudonocardiales</taxon>
        <taxon>Pseudonocardiaceae</taxon>
        <taxon>Prauserella</taxon>
    </lineage>
</organism>
<dbReference type="InterPro" id="IPR014757">
    <property type="entry name" value="Tscrpt_reg_IclR_C"/>
</dbReference>
<gene>
    <name evidence="6" type="ORF">BA062_34510</name>
</gene>
<dbReference type="GO" id="GO:0003677">
    <property type="term" value="F:DNA binding"/>
    <property type="evidence" value="ECO:0007669"/>
    <property type="project" value="UniProtKB-KW"/>
</dbReference>
<name>A0A318LND2_9PSEU</name>
<reference evidence="6 7" key="1">
    <citation type="submission" date="2016-07" db="EMBL/GenBank/DDBJ databases">
        <title>Draft genome sequence of Prauserella sp. YIM 121212, isolated from alkaline soil.</title>
        <authorList>
            <person name="Ruckert C."/>
            <person name="Albersmeier A."/>
            <person name="Jiang C.-L."/>
            <person name="Jiang Y."/>
            <person name="Kalinowski J."/>
            <person name="Schneider O."/>
            <person name="Winkler A."/>
            <person name="Zotchev S.B."/>
        </authorList>
    </citation>
    <scope>NUCLEOTIDE SEQUENCE [LARGE SCALE GENOMIC DNA]</scope>
    <source>
        <strain evidence="6 7">YIM 121212</strain>
    </source>
</reference>
<dbReference type="InterPro" id="IPR050707">
    <property type="entry name" value="HTH_MetabolicPath_Reg"/>
</dbReference>
<dbReference type="InterPro" id="IPR029016">
    <property type="entry name" value="GAF-like_dom_sf"/>
</dbReference>